<dbReference type="EnsemblPlants" id="KQL25570">
    <property type="protein sequence ID" value="KQL25570"/>
    <property type="gene ID" value="SETIT_033739mg"/>
</dbReference>
<dbReference type="Proteomes" id="UP000004995">
    <property type="component" value="Unassembled WGS sequence"/>
</dbReference>
<evidence type="ECO:0000313" key="2">
    <source>
        <dbReference type="Proteomes" id="UP000004995"/>
    </source>
</evidence>
<keyword evidence="2" id="KW-1185">Reference proteome</keyword>
<dbReference type="EMBL" id="AGNK02001224">
    <property type="status" value="NOT_ANNOTATED_CDS"/>
    <property type="molecule type" value="Genomic_DNA"/>
</dbReference>
<accession>K4A4D5</accession>
<sequence length="50" mass="6009">MNWVLRLFMHIAIVSDNLNDRIKHFQQSILLARQHHITSSFGSLDHWHLM</sequence>
<dbReference type="Gramene" id="KQL25570">
    <property type="protein sequence ID" value="KQL25570"/>
    <property type="gene ID" value="SETIT_033739mg"/>
</dbReference>
<reference evidence="2" key="1">
    <citation type="journal article" date="2012" name="Nat. Biotechnol.">
        <title>Reference genome sequence of the model plant Setaria.</title>
        <authorList>
            <person name="Bennetzen J.L."/>
            <person name="Schmutz J."/>
            <person name="Wang H."/>
            <person name="Percifield R."/>
            <person name="Hawkins J."/>
            <person name="Pontaroli A.C."/>
            <person name="Estep M."/>
            <person name="Feng L."/>
            <person name="Vaughn J.N."/>
            <person name="Grimwood J."/>
            <person name="Jenkins J."/>
            <person name="Barry K."/>
            <person name="Lindquist E."/>
            <person name="Hellsten U."/>
            <person name="Deshpande S."/>
            <person name="Wang X."/>
            <person name="Wu X."/>
            <person name="Mitros T."/>
            <person name="Triplett J."/>
            <person name="Yang X."/>
            <person name="Ye C.Y."/>
            <person name="Mauro-Herrera M."/>
            <person name="Wang L."/>
            <person name="Li P."/>
            <person name="Sharma M."/>
            <person name="Sharma R."/>
            <person name="Ronald P.C."/>
            <person name="Panaud O."/>
            <person name="Kellogg E.A."/>
            <person name="Brutnell T.P."/>
            <person name="Doust A.N."/>
            <person name="Tuskan G.A."/>
            <person name="Rokhsar D."/>
            <person name="Devos K.M."/>
        </authorList>
    </citation>
    <scope>NUCLEOTIDE SEQUENCE [LARGE SCALE GENOMIC DNA]</scope>
    <source>
        <strain evidence="2">cv. Yugu1</strain>
    </source>
</reference>
<dbReference type="InParanoid" id="K4A4D5"/>
<dbReference type="HOGENOM" id="CLU_3127817_0_0_1"/>
<proteinExistence type="predicted"/>
<reference evidence="1" key="2">
    <citation type="submission" date="2018-08" db="UniProtKB">
        <authorList>
            <consortium name="EnsemblPlants"/>
        </authorList>
    </citation>
    <scope>IDENTIFICATION</scope>
    <source>
        <strain evidence="1">Yugu1</strain>
    </source>
</reference>
<evidence type="ECO:0000313" key="1">
    <source>
        <dbReference type="EnsemblPlants" id="KQL25570"/>
    </source>
</evidence>
<organism evidence="1 2">
    <name type="scientific">Setaria italica</name>
    <name type="common">Foxtail millet</name>
    <name type="synonym">Panicum italicum</name>
    <dbReference type="NCBI Taxonomy" id="4555"/>
    <lineage>
        <taxon>Eukaryota</taxon>
        <taxon>Viridiplantae</taxon>
        <taxon>Streptophyta</taxon>
        <taxon>Embryophyta</taxon>
        <taxon>Tracheophyta</taxon>
        <taxon>Spermatophyta</taxon>
        <taxon>Magnoliopsida</taxon>
        <taxon>Liliopsida</taxon>
        <taxon>Poales</taxon>
        <taxon>Poaceae</taxon>
        <taxon>PACMAD clade</taxon>
        <taxon>Panicoideae</taxon>
        <taxon>Panicodae</taxon>
        <taxon>Paniceae</taxon>
        <taxon>Cenchrinae</taxon>
        <taxon>Setaria</taxon>
    </lineage>
</organism>
<dbReference type="AlphaFoldDB" id="K4A4D5"/>
<name>K4A4D5_SETIT</name>
<protein>
    <submittedName>
        <fullName evidence="1">Uncharacterized protein</fullName>
    </submittedName>
</protein>